<name>A0ACB9NRB4_9MYRT</name>
<protein>
    <submittedName>
        <fullName evidence="1">Uncharacterized protein</fullName>
    </submittedName>
</protein>
<reference evidence="2" key="1">
    <citation type="journal article" date="2023" name="Front. Plant Sci.">
        <title>Chromosomal-level genome assembly of Melastoma candidum provides insights into trichome evolution.</title>
        <authorList>
            <person name="Zhong Y."/>
            <person name="Wu W."/>
            <person name="Sun C."/>
            <person name="Zou P."/>
            <person name="Liu Y."/>
            <person name="Dai S."/>
            <person name="Zhou R."/>
        </authorList>
    </citation>
    <scope>NUCLEOTIDE SEQUENCE [LARGE SCALE GENOMIC DNA]</scope>
</reference>
<gene>
    <name evidence="1" type="ORF">MLD38_023998</name>
</gene>
<dbReference type="Proteomes" id="UP001057402">
    <property type="component" value="Chromosome 7"/>
</dbReference>
<dbReference type="EMBL" id="CM042886">
    <property type="protein sequence ID" value="KAI4339008.1"/>
    <property type="molecule type" value="Genomic_DNA"/>
</dbReference>
<organism evidence="1 2">
    <name type="scientific">Melastoma candidum</name>
    <dbReference type="NCBI Taxonomy" id="119954"/>
    <lineage>
        <taxon>Eukaryota</taxon>
        <taxon>Viridiplantae</taxon>
        <taxon>Streptophyta</taxon>
        <taxon>Embryophyta</taxon>
        <taxon>Tracheophyta</taxon>
        <taxon>Spermatophyta</taxon>
        <taxon>Magnoliopsida</taxon>
        <taxon>eudicotyledons</taxon>
        <taxon>Gunneridae</taxon>
        <taxon>Pentapetalae</taxon>
        <taxon>rosids</taxon>
        <taxon>malvids</taxon>
        <taxon>Myrtales</taxon>
        <taxon>Melastomataceae</taxon>
        <taxon>Melastomatoideae</taxon>
        <taxon>Melastomateae</taxon>
        <taxon>Melastoma</taxon>
    </lineage>
</organism>
<comment type="caution">
    <text evidence="1">The sequence shown here is derived from an EMBL/GenBank/DDBJ whole genome shotgun (WGS) entry which is preliminary data.</text>
</comment>
<evidence type="ECO:0000313" key="1">
    <source>
        <dbReference type="EMBL" id="KAI4339008.1"/>
    </source>
</evidence>
<proteinExistence type="predicted"/>
<evidence type="ECO:0000313" key="2">
    <source>
        <dbReference type="Proteomes" id="UP001057402"/>
    </source>
</evidence>
<keyword evidence="2" id="KW-1185">Reference proteome</keyword>
<accession>A0ACB9NRB4</accession>
<sequence length="175" mass="18027">MEAASPFPMFAFPSLPQTILTTGQPSDGRTSPMYVPPLVASTAPSMISSAALLAAAPLNSTSNILAQSAGPPSLGDKVESLTAELSSLKTMMAELLQRQLAATPAPATSQNPHLHPVMAGPQTSTYPFHPNQNTSPNTLPPYNPVMPGSATSTSVAPLSNPYLSGPPLSLPTPQL</sequence>